<dbReference type="Proteomes" id="UP001458880">
    <property type="component" value="Unassembled WGS sequence"/>
</dbReference>
<accession>A0AAW1KGF3</accession>
<evidence type="ECO:0000313" key="1">
    <source>
        <dbReference type="EMBL" id="KAK9717621.1"/>
    </source>
</evidence>
<protein>
    <submittedName>
        <fullName evidence="1">Uncharacterized protein</fullName>
    </submittedName>
</protein>
<keyword evidence="2" id="KW-1185">Reference proteome</keyword>
<evidence type="ECO:0000313" key="2">
    <source>
        <dbReference type="Proteomes" id="UP001458880"/>
    </source>
</evidence>
<gene>
    <name evidence="1" type="ORF">QE152_g23644</name>
</gene>
<dbReference type="PANTHER" id="PTHR10773:SF19">
    <property type="match status" value="1"/>
</dbReference>
<dbReference type="EMBL" id="JASPKY010000238">
    <property type="protein sequence ID" value="KAK9717621.1"/>
    <property type="molecule type" value="Genomic_DNA"/>
</dbReference>
<sequence>MKDYNEQQSFLRGCIKSALINRRRHGVYENPNESRRQRTFKYFLALPGSSEEQVCETTFSDTFGITLKRVSVLCNKTLLGDLSVSDKRGGKRPQRNQAWKETIVEFIASIPGRKSHYGREKHPNKRYLSSDLNVTKLYTAFLEKHELAVLDKPPVSRQWFNEIFKKEFCLVFAPPRVDTCSTCDGYNISISTSKNPNDRRMEELKRDIHHRKAKAAQTLMAKTVKDSQEPNSDTCYFL</sequence>
<dbReference type="AlphaFoldDB" id="A0AAW1KGF3"/>
<reference evidence="1 2" key="1">
    <citation type="journal article" date="2024" name="BMC Genomics">
        <title>De novo assembly and annotation of Popillia japonica's genome with initial clues to its potential as an invasive pest.</title>
        <authorList>
            <person name="Cucini C."/>
            <person name="Boschi S."/>
            <person name="Funari R."/>
            <person name="Cardaioli E."/>
            <person name="Iannotti N."/>
            <person name="Marturano G."/>
            <person name="Paoli F."/>
            <person name="Bruttini M."/>
            <person name="Carapelli A."/>
            <person name="Frati F."/>
            <person name="Nardi F."/>
        </authorList>
    </citation>
    <scope>NUCLEOTIDE SEQUENCE [LARGE SCALE GENOMIC DNA]</scope>
    <source>
        <strain evidence="1">DMR45628</strain>
    </source>
</reference>
<name>A0AAW1KGF3_POPJA</name>
<comment type="caution">
    <text evidence="1">The sequence shown here is derived from an EMBL/GenBank/DDBJ whole genome shotgun (WGS) entry which is preliminary data.</text>
</comment>
<dbReference type="PANTHER" id="PTHR10773">
    <property type="entry name" value="DNA-DIRECTED RNA POLYMERASES I, II, AND III SUBUNIT RPABC2"/>
    <property type="match status" value="1"/>
</dbReference>
<organism evidence="1 2">
    <name type="scientific">Popillia japonica</name>
    <name type="common">Japanese beetle</name>
    <dbReference type="NCBI Taxonomy" id="7064"/>
    <lineage>
        <taxon>Eukaryota</taxon>
        <taxon>Metazoa</taxon>
        <taxon>Ecdysozoa</taxon>
        <taxon>Arthropoda</taxon>
        <taxon>Hexapoda</taxon>
        <taxon>Insecta</taxon>
        <taxon>Pterygota</taxon>
        <taxon>Neoptera</taxon>
        <taxon>Endopterygota</taxon>
        <taxon>Coleoptera</taxon>
        <taxon>Polyphaga</taxon>
        <taxon>Scarabaeiformia</taxon>
        <taxon>Scarabaeidae</taxon>
        <taxon>Rutelinae</taxon>
        <taxon>Popillia</taxon>
    </lineage>
</organism>
<proteinExistence type="predicted"/>